<dbReference type="AlphaFoldDB" id="A0A4P1QV22"/>
<evidence type="ECO:0000313" key="3">
    <source>
        <dbReference type="Proteomes" id="UP000188354"/>
    </source>
</evidence>
<dbReference type="Gramene" id="OIV95184">
    <property type="protein sequence ID" value="OIV95184"/>
    <property type="gene ID" value="TanjilG_21574"/>
</dbReference>
<dbReference type="PROSITE" id="PS51153">
    <property type="entry name" value="RPW8"/>
    <property type="match status" value="1"/>
</dbReference>
<name>A0A4P1QV22_LUPAN</name>
<dbReference type="EMBL" id="CM007376">
    <property type="protein sequence ID" value="OIV95184.1"/>
    <property type="molecule type" value="Genomic_DNA"/>
</dbReference>
<keyword evidence="3" id="KW-1185">Reference proteome</keyword>
<dbReference type="InterPro" id="IPR008808">
    <property type="entry name" value="Powdery_mildew-R_dom"/>
</dbReference>
<protein>
    <recommendedName>
        <fullName evidence="1">RPW8 domain-containing protein</fullName>
    </recommendedName>
</protein>
<accession>A0A4P1QV22</accession>
<organism evidence="2 3">
    <name type="scientific">Lupinus angustifolius</name>
    <name type="common">Narrow-leaved blue lupine</name>
    <dbReference type="NCBI Taxonomy" id="3871"/>
    <lineage>
        <taxon>Eukaryota</taxon>
        <taxon>Viridiplantae</taxon>
        <taxon>Streptophyta</taxon>
        <taxon>Embryophyta</taxon>
        <taxon>Tracheophyta</taxon>
        <taxon>Spermatophyta</taxon>
        <taxon>Magnoliopsida</taxon>
        <taxon>eudicotyledons</taxon>
        <taxon>Gunneridae</taxon>
        <taxon>Pentapetalae</taxon>
        <taxon>rosids</taxon>
        <taxon>fabids</taxon>
        <taxon>Fabales</taxon>
        <taxon>Fabaceae</taxon>
        <taxon>Papilionoideae</taxon>
        <taxon>50 kb inversion clade</taxon>
        <taxon>genistoids sensu lato</taxon>
        <taxon>core genistoids</taxon>
        <taxon>Genisteae</taxon>
        <taxon>Lupinus</taxon>
    </lineage>
</organism>
<feature type="domain" description="RPW8" evidence="1">
    <location>
        <begin position="1"/>
        <end position="119"/>
    </location>
</feature>
<dbReference type="Pfam" id="PF05659">
    <property type="entry name" value="RPW8"/>
    <property type="match status" value="1"/>
</dbReference>
<dbReference type="Proteomes" id="UP000188354">
    <property type="component" value="Chromosome LG16"/>
</dbReference>
<sequence length="119" mass="13678">MAFDDFFTGEIVTELLKMLVNISRKSLLCRSSAVQLITYIHELQPTIDEIKYSGVELSEHRQFQLNRVSEVLRSGVDLSLKVLSSSRWNVYKNLQLAKKMEKLEKNLSKFIQGPMQVGT</sequence>
<proteinExistence type="predicted"/>
<reference evidence="2 3" key="1">
    <citation type="journal article" date="2017" name="Plant Biotechnol. J.">
        <title>A comprehensive draft genome sequence for lupin (Lupinus angustifolius), an emerging health food: insights into plant-microbe interactions and legume evolution.</title>
        <authorList>
            <person name="Hane J.K."/>
            <person name="Ming Y."/>
            <person name="Kamphuis L.G."/>
            <person name="Nelson M.N."/>
            <person name="Garg G."/>
            <person name="Atkins C.A."/>
            <person name="Bayer P.E."/>
            <person name="Bravo A."/>
            <person name="Bringans S."/>
            <person name="Cannon S."/>
            <person name="Edwards D."/>
            <person name="Foley R."/>
            <person name="Gao L.L."/>
            <person name="Harrison M.J."/>
            <person name="Huang W."/>
            <person name="Hurgobin B."/>
            <person name="Li S."/>
            <person name="Liu C.W."/>
            <person name="McGrath A."/>
            <person name="Morahan G."/>
            <person name="Murray J."/>
            <person name="Weller J."/>
            <person name="Jian J."/>
            <person name="Singh K.B."/>
        </authorList>
    </citation>
    <scope>NUCLEOTIDE SEQUENCE [LARGE SCALE GENOMIC DNA]</scope>
    <source>
        <strain evidence="3">cv. Tanjil</strain>
        <tissue evidence="2">Whole plant</tissue>
    </source>
</reference>
<evidence type="ECO:0000259" key="1">
    <source>
        <dbReference type="PROSITE" id="PS51153"/>
    </source>
</evidence>
<evidence type="ECO:0000313" key="2">
    <source>
        <dbReference type="EMBL" id="OIV95184.1"/>
    </source>
</evidence>
<gene>
    <name evidence="2" type="ORF">TanjilG_21574</name>
</gene>